<sequence>MSQLLAGAGSFIIDPPLPSDPQGFVRRAVAVRDSIEPNEVRACVIQSGDRTIAVLAADVTNLDTYFADRIRKVISTTTGIPYDNILLNSSHSHAGLWPRKEGEKLHGEFAKLTDAEHAYFESLPYDYASAVVQAITRLVPARISGGTGIAPGIAVNRRERDGKGGTILGWNKENFIDEDVPTIRIDGHDGTAIATLVGFGCHPVVLGGEVPFSGADFVGELRRKVDLLRGGVCIFFQGAAGNVLPLEAFFDHQGPEIAMGARLGLEAVHAVVDKDPRVIEIEKVDYGSVTPISLYRRRVVSPQPSQPIASARKVLQLPLNPSLSVADMQKELAERKADYDAKVSKGADRALLNPIGYHITWLTSMLEMAALAPLPDSVEGEIWVARFGDTAIVGTPGELFTEIGAEVRRRSPFETTIFAGYCQGVLGYVSTPEEYQFGGYEPTVAQRGYGHPAPFSPDASRMLIEESVALLESLKSK</sequence>
<evidence type="ECO:0000313" key="3">
    <source>
        <dbReference type="EMBL" id="CAB4784190.1"/>
    </source>
</evidence>
<proteinExistence type="predicted"/>
<evidence type="ECO:0000313" key="1">
    <source>
        <dbReference type="EMBL" id="CAB4673517.1"/>
    </source>
</evidence>
<dbReference type="AlphaFoldDB" id="A0A6J6WHK5"/>
<organism evidence="3">
    <name type="scientific">freshwater metagenome</name>
    <dbReference type="NCBI Taxonomy" id="449393"/>
    <lineage>
        <taxon>unclassified sequences</taxon>
        <taxon>metagenomes</taxon>
        <taxon>ecological metagenomes</taxon>
    </lineage>
</organism>
<name>A0A6J6WHK5_9ZZZZ</name>
<gene>
    <name evidence="1" type="ORF">UFOPK2288_01163</name>
    <name evidence="2" type="ORF">UFOPK2589_01159</name>
    <name evidence="3" type="ORF">UFOPK2931_00976</name>
</gene>
<dbReference type="EMBL" id="CAEZXT010000109">
    <property type="protein sequence ID" value="CAB4707403.1"/>
    <property type="molecule type" value="Genomic_DNA"/>
</dbReference>
<dbReference type="EMBL" id="CAEZZZ010000078">
    <property type="protein sequence ID" value="CAB4784190.1"/>
    <property type="molecule type" value="Genomic_DNA"/>
</dbReference>
<accession>A0A6J6WHK5</accession>
<protein>
    <submittedName>
        <fullName evidence="3">Unannotated protein</fullName>
    </submittedName>
</protein>
<dbReference type="EMBL" id="CAEZWS010000092">
    <property type="protein sequence ID" value="CAB4673517.1"/>
    <property type="molecule type" value="Genomic_DNA"/>
</dbReference>
<reference evidence="3" key="1">
    <citation type="submission" date="2020-05" db="EMBL/GenBank/DDBJ databases">
        <authorList>
            <person name="Chiriac C."/>
            <person name="Salcher M."/>
            <person name="Ghai R."/>
            <person name="Kavagutti S V."/>
        </authorList>
    </citation>
    <scope>NUCLEOTIDE SEQUENCE</scope>
</reference>
<evidence type="ECO:0000313" key="2">
    <source>
        <dbReference type="EMBL" id="CAB4707403.1"/>
    </source>
</evidence>